<name>V7CHT2_PHAVU</name>
<dbReference type="Gramene" id="ESW29752">
    <property type="protein sequence ID" value="ESW29752"/>
    <property type="gene ID" value="PHAVU_002G096200g"/>
</dbReference>
<reference evidence="2" key="1">
    <citation type="journal article" date="2014" name="Nat. Genet.">
        <title>A reference genome for common bean and genome-wide analysis of dual domestications.</title>
        <authorList>
            <person name="Schmutz J."/>
            <person name="McClean P.E."/>
            <person name="Mamidi S."/>
            <person name="Wu G.A."/>
            <person name="Cannon S.B."/>
            <person name="Grimwood J."/>
            <person name="Jenkins J."/>
            <person name="Shu S."/>
            <person name="Song Q."/>
            <person name="Chavarro C."/>
            <person name="Torres-Torres M."/>
            <person name="Geffroy V."/>
            <person name="Moghaddam S.M."/>
            <person name="Gao D."/>
            <person name="Abernathy B."/>
            <person name="Barry K."/>
            <person name="Blair M."/>
            <person name="Brick M.A."/>
            <person name="Chovatia M."/>
            <person name="Gepts P."/>
            <person name="Goodstein D.M."/>
            <person name="Gonzales M."/>
            <person name="Hellsten U."/>
            <person name="Hyten D.L."/>
            <person name="Jia G."/>
            <person name="Kelly J.D."/>
            <person name="Kudrna D."/>
            <person name="Lee R."/>
            <person name="Richard M.M."/>
            <person name="Miklas P.N."/>
            <person name="Osorno J.M."/>
            <person name="Rodrigues J."/>
            <person name="Thareau V."/>
            <person name="Urrea C.A."/>
            <person name="Wang M."/>
            <person name="Yu Y."/>
            <person name="Zhang M."/>
            <person name="Wing R.A."/>
            <person name="Cregan P.B."/>
            <person name="Rokhsar D.S."/>
            <person name="Jackson S.A."/>
        </authorList>
    </citation>
    <scope>NUCLEOTIDE SEQUENCE [LARGE SCALE GENOMIC DNA]</scope>
    <source>
        <strain evidence="2">cv. G19833</strain>
    </source>
</reference>
<dbReference type="SMR" id="V7CHT2"/>
<evidence type="ECO:0000313" key="1">
    <source>
        <dbReference type="EMBL" id="ESW29752.1"/>
    </source>
</evidence>
<organism evidence="1 2">
    <name type="scientific">Phaseolus vulgaris</name>
    <name type="common">Kidney bean</name>
    <name type="synonym">French bean</name>
    <dbReference type="NCBI Taxonomy" id="3885"/>
    <lineage>
        <taxon>Eukaryota</taxon>
        <taxon>Viridiplantae</taxon>
        <taxon>Streptophyta</taxon>
        <taxon>Embryophyta</taxon>
        <taxon>Tracheophyta</taxon>
        <taxon>Spermatophyta</taxon>
        <taxon>Magnoliopsida</taxon>
        <taxon>eudicotyledons</taxon>
        <taxon>Gunneridae</taxon>
        <taxon>Pentapetalae</taxon>
        <taxon>rosids</taxon>
        <taxon>fabids</taxon>
        <taxon>Fabales</taxon>
        <taxon>Fabaceae</taxon>
        <taxon>Papilionoideae</taxon>
        <taxon>50 kb inversion clade</taxon>
        <taxon>NPAAA clade</taxon>
        <taxon>indigoferoid/millettioid clade</taxon>
        <taxon>Phaseoleae</taxon>
        <taxon>Phaseolus</taxon>
    </lineage>
</organism>
<dbReference type="PANTHER" id="PTHR34427">
    <property type="entry name" value="DUF4283 DOMAIN PROTEIN"/>
    <property type="match status" value="1"/>
</dbReference>
<dbReference type="PANTHER" id="PTHR34427:SF5">
    <property type="entry name" value="DUF4283 DOMAIN-CONTAINING PROTEIN"/>
    <property type="match status" value="1"/>
</dbReference>
<sequence length="608" mass="66999">MAEVKFFFTNFPHEYMEGDMWTIYQRWGRVIDVFISRRLDSGRRRFGFVRFQGMLDAHILERKLDIIWIGLWKLWVNIPKFSRKKPHRLELGLEAEAQQRSFAQMVRDDHESASKKVLDASMICFQVVMDSTKWLEDCFVGRLIKLKNLQSIKESFILSGANSVKLRSLGEKFVLFSCNEVEYLEKLVVENKEWLDGIFESLFPWDDNFVVGKKFVWVPCRGIPLALWSNQCFEFIGSLVGSLVEVDDTTIIREVVEFARPRVRIPVGRDAKMVQQVLINGTLCTRFYDHRWRVVREEDSEASLDEFGGVGSVNFFYSELGGGFESKEGEEKMVQLPAEVKGSLLGGEERDASRVGTSPGAAEAAMCVFSGEVAGQKATRQVVVYGGWFAHQSGGFSSSSKGVFGVAITNGGVLFVDLCAAAGCDLLSTSPSVLGVVATAGVGSSGWSDDESGCEGAGPVNGREDGAVLQNGREDGAVLQNSGVVVDGRRSLSGSGNAVLILSSSHSDGVHKVDGRQASYAFNRAPLVNFGGTGSQVDEKLVIGKVSRTLFPELDAKASHETIVPLSRSVDSADKNGSSLNWLKNENLEAIRMWSIEQELGQWQAEGC</sequence>
<protein>
    <submittedName>
        <fullName evidence="1">Uncharacterized protein</fullName>
    </submittedName>
</protein>
<evidence type="ECO:0000313" key="2">
    <source>
        <dbReference type="Proteomes" id="UP000000226"/>
    </source>
</evidence>
<dbReference type="InterPro" id="IPR035979">
    <property type="entry name" value="RBD_domain_sf"/>
</dbReference>
<gene>
    <name evidence="1" type="ORF">PHAVU_002G096200g</name>
</gene>
<dbReference type="Proteomes" id="UP000000226">
    <property type="component" value="Chromosome 2"/>
</dbReference>
<keyword evidence="2" id="KW-1185">Reference proteome</keyword>
<dbReference type="AlphaFoldDB" id="V7CHT2"/>
<dbReference type="SUPFAM" id="SSF54928">
    <property type="entry name" value="RNA-binding domain, RBD"/>
    <property type="match status" value="1"/>
</dbReference>
<dbReference type="OrthoDB" id="1418158at2759"/>
<accession>V7CHT2</accession>
<dbReference type="GO" id="GO:0003676">
    <property type="term" value="F:nucleic acid binding"/>
    <property type="evidence" value="ECO:0007669"/>
    <property type="project" value="InterPro"/>
</dbReference>
<dbReference type="EMBL" id="CM002289">
    <property type="protein sequence ID" value="ESW29752.1"/>
    <property type="molecule type" value="Genomic_DNA"/>
</dbReference>
<proteinExistence type="predicted"/>